<dbReference type="HOGENOM" id="CLU_2842806_0_0_6"/>
<evidence type="ECO:0000313" key="1">
    <source>
        <dbReference type="EMBL" id="AAN78875.1"/>
    </source>
</evidence>
<reference evidence="1 2" key="1">
    <citation type="journal article" date="2002" name="Proc. Natl. Acad. Sci. U.S.A.">
        <title>Extensive mosaic structure revealed by the complete genome sequence of uropathogenic Escherichia coli.</title>
        <authorList>
            <person name="Welch R.A."/>
            <person name="Burland V."/>
            <person name="Plunkett G.III."/>
            <person name="Redford P."/>
            <person name="Roesch P."/>
            <person name="Rasko D."/>
            <person name="Buckles E.L."/>
            <person name="Liou S.R."/>
            <person name="Boutin A."/>
            <person name="Hackett J."/>
            <person name="Stroud D."/>
            <person name="Mayhew G.F."/>
            <person name="Rose D.J."/>
            <person name="Zhou S."/>
            <person name="Schwartz D.C."/>
            <person name="Perna N.T."/>
            <person name="Mobley H.L."/>
            <person name="Donnenberg M.S."/>
            <person name="Blattner F.R."/>
        </authorList>
    </citation>
    <scope>NUCLEOTIDE SEQUENCE [LARGE SCALE GENOMIC DNA]</scope>
    <source>
        <strain evidence="2">CFT073 / ATCC 700928 / UPEC</strain>
    </source>
</reference>
<dbReference type="STRING" id="199310.c0394"/>
<keyword evidence="2" id="KW-1185">Reference proteome</keyword>
<organism evidence="1 2">
    <name type="scientific">Escherichia coli O6:H1 (strain CFT073 / ATCC 700928 / UPEC)</name>
    <dbReference type="NCBI Taxonomy" id="199310"/>
    <lineage>
        <taxon>Bacteria</taxon>
        <taxon>Pseudomonadati</taxon>
        <taxon>Pseudomonadota</taxon>
        <taxon>Gammaproteobacteria</taxon>
        <taxon>Enterobacterales</taxon>
        <taxon>Enterobacteriaceae</taxon>
        <taxon>Escherichia</taxon>
    </lineage>
</organism>
<dbReference type="KEGG" id="ecc:c0394"/>
<proteinExistence type="predicted"/>
<protein>
    <submittedName>
        <fullName evidence="1">Uncharacterized protein</fullName>
    </submittedName>
</protein>
<dbReference type="AlphaFoldDB" id="A0A0H2V4M1"/>
<sequence length="65" mass="7616">MLIFILNCVAVQSGYIYHHTIICFSEVQISFNTLFSIFVDYNSLFNVFTNGIIRRSNGFSRWWGN</sequence>
<dbReference type="EMBL" id="AE014075">
    <property type="protein sequence ID" value="AAN78875.1"/>
    <property type="molecule type" value="Genomic_DNA"/>
</dbReference>
<dbReference type="Proteomes" id="UP000001410">
    <property type="component" value="Chromosome"/>
</dbReference>
<name>A0A0H2V4M1_ECOL6</name>
<evidence type="ECO:0000313" key="2">
    <source>
        <dbReference type="Proteomes" id="UP000001410"/>
    </source>
</evidence>
<accession>A0A0H2V4M1</accession>
<gene>
    <name evidence="1" type="ordered locus">c0394</name>
</gene>